<keyword evidence="4" id="KW-0862">Zinc</keyword>
<dbReference type="PaxDb" id="8364-ENSXETP00000008714"/>
<evidence type="ECO:0000256" key="1">
    <source>
        <dbReference type="ARBA" id="ARBA00022723"/>
    </source>
</evidence>
<dbReference type="OrthoDB" id="431929at2759"/>
<dbReference type="CTD" id="90637"/>
<evidence type="ECO:0000313" key="7">
    <source>
        <dbReference type="EMBL" id="CAJ82157.1"/>
    </source>
</evidence>
<dbReference type="EMBL" id="CR942530">
    <property type="protein sequence ID" value="CAJ82157.1"/>
    <property type="molecule type" value="mRNA"/>
</dbReference>
<dbReference type="GO" id="GO:0045047">
    <property type="term" value="P:protein targeting to ER"/>
    <property type="evidence" value="ECO:0000318"/>
    <property type="project" value="GO_Central"/>
</dbReference>
<keyword evidence="2" id="KW-0677">Repeat</keyword>
<name>Q28BZ9_XENTR</name>
<dbReference type="ExpressionAtlas" id="Q28BZ9">
    <property type="expression patterns" value="baseline"/>
</dbReference>
<dbReference type="PANTHER" id="PTHR14677:SF42">
    <property type="entry name" value="AN1-TYPE ZINC FINGER PROTEIN 2A"/>
    <property type="match status" value="1"/>
</dbReference>
<dbReference type="SMART" id="SM00154">
    <property type="entry name" value="ZnF_AN1"/>
    <property type="match status" value="2"/>
</dbReference>
<dbReference type="Pfam" id="PF02809">
    <property type="entry name" value="UIM"/>
    <property type="match status" value="2"/>
</dbReference>
<dbReference type="GO" id="GO:0043161">
    <property type="term" value="P:proteasome-mediated ubiquitin-dependent protein catabolic process"/>
    <property type="evidence" value="ECO:0000318"/>
    <property type="project" value="GO_Central"/>
</dbReference>
<dbReference type="Xenbase" id="XB-GENE-5772103">
    <property type="gene designation" value="zfand2a"/>
</dbReference>
<dbReference type="eggNOG" id="KOG3183">
    <property type="taxonomic scope" value="Eukaryota"/>
</dbReference>
<proteinExistence type="evidence at transcript level"/>
<dbReference type="Proteomes" id="UP000008143">
    <property type="component" value="Chromosome 9"/>
</dbReference>
<evidence type="ECO:0000256" key="4">
    <source>
        <dbReference type="ARBA" id="ARBA00022833"/>
    </source>
</evidence>
<keyword evidence="8" id="KW-1185">Reference proteome</keyword>
<dbReference type="Pfam" id="PF25403">
    <property type="entry name" value="zf-C2H2_ZFAND2"/>
    <property type="match status" value="1"/>
</dbReference>
<dbReference type="GeneID" id="549653"/>
<reference evidence="7" key="1">
    <citation type="submission" date="2006-10" db="EMBL/GenBank/DDBJ databases">
        <authorList>
            <person name="Amaya E."/>
            <person name="Ashurst J.L."/>
            <person name="Bonfield J.K."/>
            <person name="Croning M.D.R."/>
            <person name="Chen C-K."/>
            <person name="Davies R.M."/>
            <person name="Francis M.D."/>
            <person name="Garrett N."/>
            <person name="Gilchrist M.J."/>
            <person name="Grafham D.V."/>
            <person name="McLaren S.R."/>
            <person name="Papalopulu N."/>
            <person name="Rogers J."/>
            <person name="Smith J.C."/>
            <person name="Taylor R.G."/>
            <person name="Voigt J."/>
            <person name="Zorn A.M."/>
        </authorList>
    </citation>
    <scope>NUCLEOTIDE SEQUENCE</scope>
</reference>
<evidence type="ECO:0000313" key="9">
    <source>
        <dbReference type="RefSeq" id="NP_001016899.2"/>
    </source>
</evidence>
<dbReference type="KEGG" id="xtr:549653"/>
<dbReference type="SUPFAM" id="SSF118310">
    <property type="entry name" value="AN1-like Zinc finger"/>
    <property type="match status" value="2"/>
</dbReference>
<dbReference type="FunFam" id="4.10.1110.10:FF:000003">
    <property type="entry name" value="AN1-type zinc finger protein 2B isoform X1"/>
    <property type="match status" value="1"/>
</dbReference>
<dbReference type="RefSeq" id="XP_017952605.2">
    <property type="nucleotide sequence ID" value="XM_018097116.2"/>
</dbReference>
<accession>F6ZJM9</accession>
<dbReference type="InterPro" id="IPR003903">
    <property type="entry name" value="UIM_dom"/>
</dbReference>
<sequence>MEFPDLGHHCSEATCKQLDFLPLKCDACEELFCKDHITYDQHKCSAAYKKNVLVPVCPLCGTPVPVNKGEMADIAVSQHIDRNCTSNHKQKIFTNRCFKAGCKKKELMKVICDHCHNNFCLSHRHPLDHDCKTGKPVISKSGLAALSRSKVASQDYSLKVNEATKSTRTKTSGSVKSNKKKNIFPGSAGPKVISVEIQNGLNEDEALKKALELSLLETGVNNLLTLSPQDEDGELEQALAASREEYRLFQRKAVKATGK</sequence>
<dbReference type="GO" id="GO:0005783">
    <property type="term" value="C:endoplasmic reticulum"/>
    <property type="evidence" value="ECO:0000318"/>
    <property type="project" value="GO_Central"/>
</dbReference>
<keyword evidence="3 5" id="KW-0863">Zinc-finger</keyword>
<reference evidence="9" key="2">
    <citation type="submission" date="2025-04" db="UniProtKB">
        <authorList>
            <consortium name="RefSeq"/>
        </authorList>
    </citation>
    <scope>IDENTIFICATION</scope>
</reference>
<dbReference type="STRING" id="8364.ENSXETP00000045195"/>
<evidence type="ECO:0000313" key="8">
    <source>
        <dbReference type="Proteomes" id="UP000008143"/>
    </source>
</evidence>
<dbReference type="GO" id="GO:0008270">
    <property type="term" value="F:zinc ion binding"/>
    <property type="evidence" value="ECO:0007669"/>
    <property type="project" value="UniProtKB-KW"/>
</dbReference>
<gene>
    <name evidence="9 10" type="primary">zfand2a</name>
    <name evidence="9" type="synonym">airap</name>
    <name evidence="7" type="ORF">TEgg137l07.1-001</name>
</gene>
<dbReference type="PANTHER" id="PTHR14677">
    <property type="entry name" value="ARSENITE INDUCUBLE RNA ASSOCIATED PROTEIN AIP-1-RELATED"/>
    <property type="match status" value="1"/>
</dbReference>
<evidence type="ECO:0000313" key="10">
    <source>
        <dbReference type="Xenbase" id="XB-GENE-5772103"/>
    </source>
</evidence>
<dbReference type="OMA" id="GEMKHER"/>
<dbReference type="HOGENOM" id="CLU_061621_2_0_1"/>
<dbReference type="InterPro" id="IPR057357">
    <property type="entry name" value="Znf-C2H2_ZFAND2A/B"/>
</dbReference>
<dbReference type="SMART" id="SM00726">
    <property type="entry name" value="UIM"/>
    <property type="match status" value="2"/>
</dbReference>
<dbReference type="Gene3D" id="4.10.1110.10">
    <property type="entry name" value="AN1-like Zinc finger"/>
    <property type="match status" value="2"/>
</dbReference>
<accession>Q28BZ9</accession>
<dbReference type="GO" id="GO:0005737">
    <property type="term" value="C:cytoplasm"/>
    <property type="evidence" value="ECO:0000318"/>
    <property type="project" value="GO_Central"/>
</dbReference>
<feature type="domain" description="AN1-type" evidence="6">
    <location>
        <begin position="91"/>
        <end position="139"/>
    </location>
</feature>
<dbReference type="PhylomeDB" id="Q28BZ9"/>
<keyword evidence="1" id="KW-0479">Metal-binding</keyword>
<dbReference type="Pfam" id="PF01428">
    <property type="entry name" value="zf-AN1"/>
    <property type="match status" value="2"/>
</dbReference>
<accession>F6QZK6</accession>
<dbReference type="PROSITE" id="PS51039">
    <property type="entry name" value="ZF_AN1"/>
    <property type="match status" value="2"/>
</dbReference>
<organism evidence="7">
    <name type="scientific">Xenopus tropicalis</name>
    <name type="common">Western clawed frog</name>
    <name type="synonym">Silurana tropicalis</name>
    <dbReference type="NCBI Taxonomy" id="8364"/>
    <lineage>
        <taxon>Eukaryota</taxon>
        <taxon>Metazoa</taxon>
        <taxon>Chordata</taxon>
        <taxon>Craniata</taxon>
        <taxon>Vertebrata</taxon>
        <taxon>Euteleostomi</taxon>
        <taxon>Amphibia</taxon>
        <taxon>Batrachia</taxon>
        <taxon>Anura</taxon>
        <taxon>Pipoidea</taxon>
        <taxon>Pipidae</taxon>
        <taxon>Xenopodinae</taxon>
        <taxon>Xenopus</taxon>
        <taxon>Silurana</taxon>
    </lineage>
</organism>
<evidence type="ECO:0000256" key="3">
    <source>
        <dbReference type="ARBA" id="ARBA00022771"/>
    </source>
</evidence>
<dbReference type="AlphaFoldDB" id="Q28BZ9"/>
<dbReference type="InterPro" id="IPR000058">
    <property type="entry name" value="Znf_AN1"/>
</dbReference>
<evidence type="ECO:0000256" key="5">
    <source>
        <dbReference type="PROSITE-ProRule" id="PRU00449"/>
    </source>
</evidence>
<evidence type="ECO:0000256" key="2">
    <source>
        <dbReference type="ARBA" id="ARBA00022737"/>
    </source>
</evidence>
<feature type="domain" description="AN1-type" evidence="6">
    <location>
        <begin position="4"/>
        <end position="52"/>
    </location>
</feature>
<dbReference type="InterPro" id="IPR035896">
    <property type="entry name" value="AN1-like_Znf"/>
</dbReference>
<evidence type="ECO:0000259" key="6">
    <source>
        <dbReference type="PROSITE" id="PS51039"/>
    </source>
</evidence>
<dbReference type="RefSeq" id="NP_001016899.2">
    <property type="nucleotide sequence ID" value="NM_001016899.4"/>
</dbReference>
<protein>
    <submittedName>
        <fullName evidence="9">AN1-type zinc finger protein 2A</fullName>
    </submittedName>
    <submittedName>
        <fullName evidence="7">Novel protein containing AN1-like Zinc finger and Ubiquitin interaction motif</fullName>
    </submittedName>
</protein>
<dbReference type="AGR" id="Xenbase:XB-GENE-5772103"/>